<keyword evidence="1" id="KW-0732">Signal</keyword>
<dbReference type="InterPro" id="IPR036116">
    <property type="entry name" value="FN3_sf"/>
</dbReference>
<proteinExistence type="predicted"/>
<dbReference type="Proteomes" id="UP001629156">
    <property type="component" value="Unassembled WGS sequence"/>
</dbReference>
<feature type="domain" description="Fibronectin type-III" evidence="2">
    <location>
        <begin position="410"/>
        <end position="508"/>
    </location>
</feature>
<feature type="domain" description="Fibronectin type-III" evidence="2">
    <location>
        <begin position="512"/>
        <end position="606"/>
    </location>
</feature>
<feature type="domain" description="Fibronectin type-III" evidence="2">
    <location>
        <begin position="720"/>
        <end position="812"/>
    </location>
</feature>
<evidence type="ECO:0000256" key="1">
    <source>
        <dbReference type="SAM" id="SignalP"/>
    </source>
</evidence>
<dbReference type="InterPro" id="IPR056600">
    <property type="entry name" value="GBD_T9SS_assoc"/>
</dbReference>
<evidence type="ECO:0000313" key="3">
    <source>
        <dbReference type="EMBL" id="MFL9844984.1"/>
    </source>
</evidence>
<dbReference type="Pfam" id="PF00041">
    <property type="entry name" value="fn3"/>
    <property type="match status" value="1"/>
</dbReference>
<comment type="caution">
    <text evidence="3">The sequence shown here is derived from an EMBL/GenBank/DDBJ whole genome shotgun (WGS) entry which is preliminary data.</text>
</comment>
<gene>
    <name evidence="3" type="ORF">ABS766_11195</name>
</gene>
<dbReference type="InterPro" id="IPR049804">
    <property type="entry name" value="Choice_anch_L"/>
</dbReference>
<dbReference type="Gene3D" id="2.60.120.200">
    <property type="match status" value="1"/>
</dbReference>
<evidence type="ECO:0000259" key="2">
    <source>
        <dbReference type="PROSITE" id="PS50853"/>
    </source>
</evidence>
<dbReference type="Pfam" id="PF23759">
    <property type="entry name" value="GBD_T9SS_assoc"/>
    <property type="match status" value="1"/>
</dbReference>
<dbReference type="EMBL" id="JBELPZ010000011">
    <property type="protein sequence ID" value="MFL9844984.1"/>
    <property type="molecule type" value="Genomic_DNA"/>
</dbReference>
<dbReference type="Gene3D" id="2.60.40.10">
    <property type="entry name" value="Immunoglobulins"/>
    <property type="match status" value="4"/>
</dbReference>
<name>A0ABW8YY26_9FLAO</name>
<organism evidence="3 4">
    <name type="scientific">Flavobacterium rhizosphaerae</name>
    <dbReference type="NCBI Taxonomy" id="3163298"/>
    <lineage>
        <taxon>Bacteria</taxon>
        <taxon>Pseudomonadati</taxon>
        <taxon>Bacteroidota</taxon>
        <taxon>Flavobacteriia</taxon>
        <taxon>Flavobacteriales</taxon>
        <taxon>Flavobacteriaceae</taxon>
        <taxon>Flavobacterium</taxon>
    </lineage>
</organism>
<dbReference type="CDD" id="cd00063">
    <property type="entry name" value="FN3"/>
    <property type="match status" value="3"/>
</dbReference>
<dbReference type="PROSITE" id="PS50853">
    <property type="entry name" value="FN3"/>
    <property type="match status" value="4"/>
</dbReference>
<evidence type="ECO:0000313" key="4">
    <source>
        <dbReference type="Proteomes" id="UP001629156"/>
    </source>
</evidence>
<dbReference type="InterPro" id="IPR003961">
    <property type="entry name" value="FN3_dom"/>
</dbReference>
<feature type="chain" id="PRO_5047385573" evidence="1">
    <location>
        <begin position="20"/>
        <end position="1524"/>
    </location>
</feature>
<dbReference type="NCBIfam" id="NF038133">
    <property type="entry name" value="choice_anch_L"/>
    <property type="match status" value="1"/>
</dbReference>
<dbReference type="SMART" id="SM00060">
    <property type="entry name" value="FN3"/>
    <property type="match status" value="4"/>
</dbReference>
<dbReference type="NCBIfam" id="NF038128">
    <property type="entry name" value="choice_anch_J"/>
    <property type="match status" value="1"/>
</dbReference>
<dbReference type="SUPFAM" id="SSF49265">
    <property type="entry name" value="Fibronectin type III"/>
    <property type="match status" value="4"/>
</dbReference>
<sequence>MKKITLLLFFMAFTFQMSAQLAEEGFEGTWTPYPALAGFGEGNYGPPGWYIRNVAPNGPSKFWTQQASTSDYPAYGGSGHAAFLDRDNAPGTGTNLTEDWLITKQFTLPENAELHFFSRLTLNNNQGSVYDVRMGTDPTDPSTFISLIDSDGWTELEINPVQLDYVEKVIDIAGTAGDQVYIAFIMKGDQMDRWLIDNVKVVSECLAPTESSLTASNFGATTADLSWDNPSGATSWEVEVVADDDVPVGQGVVYTGTLPITVENLTASTCYKFYVRAVCGDGGTSDWIGPENFCTSVCETSEQCTYEFIVLDSYGDGWNGNTMTVSQNGITMATITLEEGTGPETIAVPLCNGQPFELYWNSGGSFASEVGVSIVNPFAQVLYSKDPGEGSQDSLLYSGSVDCDTPACLPVSGLAATNITTTTVDLGWGGLSEGDWEYYVVPAGSPAPSDTDSGVYTATNPVVGVDETTAGEALEPDETYEFYVRVVCDSDTGDYSTWAGPFEFTMEPTCPKPIDVSITDIGLDTATINWTETGSATQWEVYVVEQGSPAPDDTTSGVMVNAAPPFVYDIDLESGTIYDVYVKAICTEDTDESKWSDVVTFNTLICEPEEQCNYTISMTDSFGDGWNGNTMSIIQNGIVVATVGSTFTTGNGPVTAQIPLCPDVEFEVYWNEGGLFASEVGFVLYDAYLEDVYTKPSGTGSPGTTLYTGISTCTPPACPKPQNIVISGVGLDEATFGWTEMGSATTWEYFLLPYGSTAPGPDDVGTTTTDNPLTVPSLDSGTTYQFYVRAICGGEDGNSTWSGPFTFTTLIQNDDCDSPTNVPVNEGVDCIEYAMGTITGATSSDMYQDCMWTTPEYDVWYSFEATSSAHVVSVNNAVGSYFYFAVYEGDDCGDMTQIYCGYDNPGSINNLTVGETYYIMVFTTYFPDPTEPTSFEVCISTPEPPIYVSETDYTVPELIQDVFIGSECAYVDNVEWKTGEDIGSNGIGYFQKNEADFPFDSGIVLVSGDAETNVPGPNDFNSFGGGWENQEIETQLEDILANYPDFTGGPGSTHGSTSIKFDFSPVENIPQGVPLFDFLFASNEYGTPSFECIYSDVFAFILTDLETNESTNLAVLPNGQLILVTNIHPDNGYCEAVNEEYFGQYIPADGVTGAINLNGMTVPMQAFTPYVLEANHEYSMQMIIANEGDDGVSSAIFLLAGSMNLGNVPLGDDLLVENSTALCSGETYTLSSNLDPDIYSFEWYLEGELIDGETGPDLVVSESGEYTLEATAPDTECVREGNVTVEFYPNINEVTSPPDDLAACDDDGYDVFDLGQNNNIILDGVENIEDYVISYHLSYEEAENNENPLPLTYENVVQYQQTVYVRISISDCVIIRDFDLIIQSLYPEFTITEDFGICEGSTGVIEVTPGNFDPEVATYTWTLDDEVLDQTTPSITITEGGVYEVIVNNLGCLTPASVTVTAVPVPVPDVISDVTECDSYQLPVLTVGNYYTGSQATGDALSAGDIITSTQMIYIYAQSAENAD</sequence>
<feature type="non-terminal residue" evidence="3">
    <location>
        <position position="1524"/>
    </location>
</feature>
<feature type="domain" description="Fibronectin type-III" evidence="2">
    <location>
        <begin position="207"/>
        <end position="298"/>
    </location>
</feature>
<accession>A0ABW8YY26</accession>
<protein>
    <submittedName>
        <fullName evidence="3">Choice-of-anchor L domain-containing protein</fullName>
    </submittedName>
</protein>
<feature type="signal peptide" evidence="1">
    <location>
        <begin position="1"/>
        <end position="19"/>
    </location>
</feature>
<dbReference type="RefSeq" id="WP_408085246.1">
    <property type="nucleotide sequence ID" value="NZ_JBELPZ010000011.1"/>
</dbReference>
<dbReference type="InterPro" id="IPR013783">
    <property type="entry name" value="Ig-like_fold"/>
</dbReference>
<keyword evidence="4" id="KW-1185">Reference proteome</keyword>
<reference evidence="3 4" key="1">
    <citation type="submission" date="2024-06" db="EMBL/GenBank/DDBJ databases">
        <authorList>
            <person name="Kaempfer P."/>
            <person name="Viver T."/>
        </authorList>
    </citation>
    <scope>NUCLEOTIDE SEQUENCE [LARGE SCALE GENOMIC DNA]</scope>
    <source>
        <strain evidence="3 4">ST-119</strain>
    </source>
</reference>